<dbReference type="InterPro" id="IPR014592">
    <property type="entry name" value="P-loop_UCP034888"/>
</dbReference>
<evidence type="ECO:0000313" key="3">
    <source>
        <dbReference type="Proteomes" id="UP000762703"/>
    </source>
</evidence>
<feature type="domain" description="Endonuclease GajA/Old nuclease/RecF-like AAA" evidence="1">
    <location>
        <begin position="6"/>
        <end position="387"/>
    </location>
</feature>
<dbReference type="InterPro" id="IPR027417">
    <property type="entry name" value="P-loop_NTPase"/>
</dbReference>
<dbReference type="PANTHER" id="PTHR43581">
    <property type="entry name" value="ATP/GTP PHOSPHATASE"/>
    <property type="match status" value="1"/>
</dbReference>
<evidence type="ECO:0000259" key="1">
    <source>
        <dbReference type="Pfam" id="PF13175"/>
    </source>
</evidence>
<dbReference type="Pfam" id="PF13175">
    <property type="entry name" value="AAA_15"/>
    <property type="match status" value="1"/>
</dbReference>
<dbReference type="PANTHER" id="PTHR43581:SF2">
    <property type="entry name" value="EXCINUCLEASE ATPASE SUBUNIT"/>
    <property type="match status" value="1"/>
</dbReference>
<evidence type="ECO:0000313" key="2">
    <source>
        <dbReference type="EMBL" id="MBE6506049.1"/>
    </source>
</evidence>
<gene>
    <name evidence="2" type="ORF">E7Z73_10015</name>
</gene>
<reference evidence="2" key="1">
    <citation type="submission" date="2019-04" db="EMBL/GenBank/DDBJ databases">
        <title>Evolution of Biomass-Degrading Anaerobic Consortia Revealed by Metagenomics.</title>
        <authorList>
            <person name="Peng X."/>
        </authorList>
    </citation>
    <scope>NUCLEOTIDE SEQUENCE</scope>
    <source>
        <strain evidence="2">SIG12</strain>
    </source>
</reference>
<dbReference type="RefSeq" id="WP_303737697.1">
    <property type="nucleotide sequence ID" value="NZ_SUTE01000083.1"/>
</dbReference>
<dbReference type="InterPro" id="IPR041685">
    <property type="entry name" value="AAA_GajA/Old/RecF-like"/>
</dbReference>
<dbReference type="PIRSF" id="PIRSF034888">
    <property type="entry name" value="P-loop_UCP034888"/>
    <property type="match status" value="1"/>
</dbReference>
<sequence>MKNKFNLKIKNFGPIKNANIEIAPLTIFVGPNNSGKSFSVKLIHSLLNPFNNNYDINIPFSIRPLDLLMENNELFEEYNSSFIEYLKSDVNNFETPFRFPREKFDELICWGLGKFYLDSIVDKLKNNFNKDLNKLNNVMSDSYFDIKFNEISLKNIGSNLKLEKFFFKYFSDNNFNDDKKGDLILSITPEEKYISITVNMLLFNSTNAKIEIIPSLIYSIIANAFIDETKNNSYYIPASSYAISYDLNSNLANEINGTLNSSKIDKELMNLLLNNKNMGEGFFKDISRDMSKEMVGGIYTFDDIDKGITFIDEKNNEFEFSLVSSSIKELAPLIKYLTDLSQKNDTLIIEEPENHLHPKNQRILVKYLVKLVNNGLNIILTTHSDYILEQFNNLIRLGSTNDEVLNNLNYSKDNILNHDSIKIYNFKKEDEYCYSPEEVEINETGFIDENFSEITDELYDESVTIIDSMDR</sequence>
<name>A0A8T3VD60_9EURY</name>
<dbReference type="Proteomes" id="UP000762703">
    <property type="component" value="Unassembled WGS sequence"/>
</dbReference>
<accession>A0A8T3VD60</accession>
<dbReference type="EMBL" id="SUTE01000083">
    <property type="protein sequence ID" value="MBE6506049.1"/>
    <property type="molecule type" value="Genomic_DNA"/>
</dbReference>
<organism evidence="2 3">
    <name type="scientific">Methanobrevibacter millerae</name>
    <dbReference type="NCBI Taxonomy" id="230361"/>
    <lineage>
        <taxon>Archaea</taxon>
        <taxon>Methanobacteriati</taxon>
        <taxon>Methanobacteriota</taxon>
        <taxon>Methanomada group</taxon>
        <taxon>Methanobacteria</taxon>
        <taxon>Methanobacteriales</taxon>
        <taxon>Methanobacteriaceae</taxon>
        <taxon>Methanobrevibacter</taxon>
    </lineage>
</organism>
<dbReference type="SUPFAM" id="SSF52540">
    <property type="entry name" value="P-loop containing nucleoside triphosphate hydrolases"/>
    <property type="match status" value="1"/>
</dbReference>
<proteinExistence type="predicted"/>
<dbReference type="CDD" id="cd00267">
    <property type="entry name" value="ABC_ATPase"/>
    <property type="match status" value="1"/>
</dbReference>
<protein>
    <recommendedName>
        <fullName evidence="1">Endonuclease GajA/Old nuclease/RecF-like AAA domain-containing protein</fullName>
    </recommendedName>
</protein>
<dbReference type="InterPro" id="IPR051396">
    <property type="entry name" value="Bact_Antivir_Def_Nuclease"/>
</dbReference>
<comment type="caution">
    <text evidence="2">The sequence shown here is derived from an EMBL/GenBank/DDBJ whole genome shotgun (WGS) entry which is preliminary data.</text>
</comment>
<dbReference type="Gene3D" id="3.40.50.300">
    <property type="entry name" value="P-loop containing nucleotide triphosphate hydrolases"/>
    <property type="match status" value="2"/>
</dbReference>
<dbReference type="AlphaFoldDB" id="A0A8T3VD60"/>